<feature type="compositionally biased region" description="Basic and acidic residues" evidence="1">
    <location>
        <begin position="84"/>
        <end position="96"/>
    </location>
</feature>
<comment type="caution">
    <text evidence="2">The sequence shown here is derived from an EMBL/GenBank/DDBJ whole genome shotgun (WGS) entry which is preliminary data.</text>
</comment>
<protein>
    <submittedName>
        <fullName evidence="2">Uncharacterized protein</fullName>
    </submittedName>
</protein>
<dbReference type="EMBL" id="JAHRIP010012821">
    <property type="protein sequence ID" value="MEQ2285223.1"/>
    <property type="molecule type" value="Genomic_DNA"/>
</dbReference>
<dbReference type="Proteomes" id="UP001469553">
    <property type="component" value="Unassembled WGS sequence"/>
</dbReference>
<proteinExistence type="predicted"/>
<evidence type="ECO:0000256" key="1">
    <source>
        <dbReference type="SAM" id="MobiDB-lite"/>
    </source>
</evidence>
<feature type="compositionally biased region" description="Basic and acidic residues" evidence="1">
    <location>
        <begin position="105"/>
        <end position="123"/>
    </location>
</feature>
<feature type="region of interest" description="Disordered" evidence="1">
    <location>
        <begin position="84"/>
        <end position="144"/>
    </location>
</feature>
<feature type="compositionally biased region" description="Polar residues" evidence="1">
    <location>
        <begin position="126"/>
        <end position="144"/>
    </location>
</feature>
<name>A0ABV0XUP3_9TELE</name>
<evidence type="ECO:0000313" key="3">
    <source>
        <dbReference type="Proteomes" id="UP001469553"/>
    </source>
</evidence>
<keyword evidence="3" id="KW-1185">Reference proteome</keyword>
<accession>A0ABV0XUP3</accession>
<sequence>MAKCLSKHASFYSESFFQSVEVEFWHWESAPSWINAFPLSPSFWSLLRGMEHRFSSPATQGSAAIQPQSTGNNGCCVERWEEGEVDEKVRQTETEGLHGYGKRLVQAERERETERGVREEKYRGRGNSSEPPVQELASIQVSSA</sequence>
<evidence type="ECO:0000313" key="2">
    <source>
        <dbReference type="EMBL" id="MEQ2285223.1"/>
    </source>
</evidence>
<gene>
    <name evidence="2" type="ORF">AMECASPLE_029639</name>
</gene>
<reference evidence="2 3" key="1">
    <citation type="submission" date="2021-06" db="EMBL/GenBank/DDBJ databases">
        <authorList>
            <person name="Palmer J.M."/>
        </authorList>
    </citation>
    <scope>NUCLEOTIDE SEQUENCE [LARGE SCALE GENOMIC DNA]</scope>
    <source>
        <strain evidence="2 3">AS_MEX2019</strain>
        <tissue evidence="2">Muscle</tissue>
    </source>
</reference>
<organism evidence="2 3">
    <name type="scientific">Ameca splendens</name>
    <dbReference type="NCBI Taxonomy" id="208324"/>
    <lineage>
        <taxon>Eukaryota</taxon>
        <taxon>Metazoa</taxon>
        <taxon>Chordata</taxon>
        <taxon>Craniata</taxon>
        <taxon>Vertebrata</taxon>
        <taxon>Euteleostomi</taxon>
        <taxon>Actinopterygii</taxon>
        <taxon>Neopterygii</taxon>
        <taxon>Teleostei</taxon>
        <taxon>Neoteleostei</taxon>
        <taxon>Acanthomorphata</taxon>
        <taxon>Ovalentaria</taxon>
        <taxon>Atherinomorphae</taxon>
        <taxon>Cyprinodontiformes</taxon>
        <taxon>Goodeidae</taxon>
        <taxon>Ameca</taxon>
    </lineage>
</organism>